<comment type="similarity">
    <text evidence="2">Belongs to the DCP1 family.</text>
</comment>
<gene>
    <name evidence="6" type="ORF">WJX81_007923</name>
</gene>
<protein>
    <recommendedName>
        <fullName evidence="8">mRNA-decapping enzyme-like protein</fullName>
    </recommendedName>
</protein>
<dbReference type="GO" id="GO:0000290">
    <property type="term" value="P:deadenylation-dependent decapping of nuclear-transcribed mRNA"/>
    <property type="evidence" value="ECO:0007669"/>
    <property type="project" value="InterPro"/>
</dbReference>
<proteinExistence type="inferred from homology"/>
<keyword evidence="7" id="KW-1185">Reference proteome</keyword>
<feature type="compositionally biased region" description="Basic and acidic residues" evidence="5">
    <location>
        <begin position="153"/>
        <end position="166"/>
    </location>
</feature>
<feature type="compositionally biased region" description="Low complexity" evidence="5">
    <location>
        <begin position="261"/>
        <end position="271"/>
    </location>
</feature>
<reference evidence="6 7" key="1">
    <citation type="journal article" date="2024" name="Nat. Commun.">
        <title>Phylogenomics reveals the evolutionary origins of lichenization in chlorophyte algae.</title>
        <authorList>
            <person name="Puginier C."/>
            <person name="Libourel C."/>
            <person name="Otte J."/>
            <person name="Skaloud P."/>
            <person name="Haon M."/>
            <person name="Grisel S."/>
            <person name="Petersen M."/>
            <person name="Berrin J.G."/>
            <person name="Delaux P.M."/>
            <person name="Dal Grande F."/>
            <person name="Keller J."/>
        </authorList>
    </citation>
    <scope>NUCLEOTIDE SEQUENCE [LARGE SCALE GENOMIC DNA]</scope>
    <source>
        <strain evidence="6 7">SAG 245.80</strain>
    </source>
</reference>
<dbReference type="GO" id="GO:0008047">
    <property type="term" value="F:enzyme activator activity"/>
    <property type="evidence" value="ECO:0007669"/>
    <property type="project" value="InterPro"/>
</dbReference>
<evidence type="ECO:0000256" key="4">
    <source>
        <dbReference type="ARBA" id="ARBA00022664"/>
    </source>
</evidence>
<evidence type="ECO:0000256" key="5">
    <source>
        <dbReference type="SAM" id="MobiDB-lite"/>
    </source>
</evidence>
<evidence type="ECO:0000256" key="3">
    <source>
        <dbReference type="ARBA" id="ARBA00022490"/>
    </source>
</evidence>
<comment type="caution">
    <text evidence="6">The sequence shown here is derived from an EMBL/GenBank/DDBJ whole genome shotgun (WGS) entry which is preliminary data.</text>
</comment>
<organism evidence="6 7">
    <name type="scientific">Elliptochloris bilobata</name>
    <dbReference type="NCBI Taxonomy" id="381761"/>
    <lineage>
        <taxon>Eukaryota</taxon>
        <taxon>Viridiplantae</taxon>
        <taxon>Chlorophyta</taxon>
        <taxon>core chlorophytes</taxon>
        <taxon>Trebouxiophyceae</taxon>
        <taxon>Trebouxiophyceae incertae sedis</taxon>
        <taxon>Elliptochloris clade</taxon>
        <taxon>Elliptochloris</taxon>
    </lineage>
</organism>
<keyword evidence="3" id="KW-0963">Cytoplasm</keyword>
<evidence type="ECO:0000256" key="2">
    <source>
        <dbReference type="ARBA" id="ARBA00008778"/>
    </source>
</evidence>
<feature type="compositionally biased region" description="Polar residues" evidence="5">
    <location>
        <begin position="307"/>
        <end position="316"/>
    </location>
</feature>
<dbReference type="InterPro" id="IPR010334">
    <property type="entry name" value="Dcp1"/>
</dbReference>
<dbReference type="Proteomes" id="UP001445335">
    <property type="component" value="Unassembled WGS sequence"/>
</dbReference>
<dbReference type="Pfam" id="PF06058">
    <property type="entry name" value="DCP1"/>
    <property type="match status" value="1"/>
</dbReference>
<comment type="subcellular location">
    <subcellularLocation>
        <location evidence="1">Cytoplasm</location>
    </subcellularLocation>
</comment>
<dbReference type="GO" id="GO:0006397">
    <property type="term" value="P:mRNA processing"/>
    <property type="evidence" value="ECO:0007669"/>
    <property type="project" value="UniProtKB-KW"/>
</dbReference>
<feature type="region of interest" description="Disordered" evidence="5">
    <location>
        <begin position="294"/>
        <end position="326"/>
    </location>
</feature>
<dbReference type="CDD" id="cd13182">
    <property type="entry name" value="EVH1-like_Dcp1"/>
    <property type="match status" value="1"/>
</dbReference>
<dbReference type="AlphaFoldDB" id="A0AAW1S4Z8"/>
<dbReference type="PANTHER" id="PTHR16290:SF0">
    <property type="entry name" value="DECAPPING PROTEIN 1, ISOFORM A"/>
    <property type="match status" value="1"/>
</dbReference>
<dbReference type="GO" id="GO:0000932">
    <property type="term" value="C:P-body"/>
    <property type="evidence" value="ECO:0007669"/>
    <property type="project" value="TreeGrafter"/>
</dbReference>
<feature type="compositionally biased region" description="Polar residues" evidence="5">
    <location>
        <begin position="249"/>
        <end position="260"/>
    </location>
</feature>
<feature type="region of interest" description="Disordered" evidence="5">
    <location>
        <begin position="137"/>
        <end position="282"/>
    </location>
</feature>
<dbReference type="SUPFAM" id="SSF50729">
    <property type="entry name" value="PH domain-like"/>
    <property type="match status" value="1"/>
</dbReference>
<dbReference type="PANTHER" id="PTHR16290">
    <property type="entry name" value="TRANSCRIPTION FACTOR SMIF DECAPPING ENZYME DCP1"/>
    <property type="match status" value="1"/>
</dbReference>
<accession>A0AAW1S4Z8</accession>
<evidence type="ECO:0000313" key="7">
    <source>
        <dbReference type="Proteomes" id="UP001445335"/>
    </source>
</evidence>
<feature type="compositionally biased region" description="Pro residues" evidence="5">
    <location>
        <begin position="191"/>
        <end position="200"/>
    </location>
</feature>
<dbReference type="GO" id="GO:0031087">
    <property type="term" value="P:deadenylation-independent decapping of nuclear-transcribed mRNA"/>
    <property type="evidence" value="ECO:0007669"/>
    <property type="project" value="TreeGrafter"/>
</dbReference>
<dbReference type="Gene3D" id="2.30.29.30">
    <property type="entry name" value="Pleckstrin-homology domain (PH domain)/Phosphotyrosine-binding domain (PTB)"/>
    <property type="match status" value="1"/>
</dbReference>
<name>A0AAW1S4Z8_9CHLO</name>
<dbReference type="InterPro" id="IPR011993">
    <property type="entry name" value="PH-like_dom_sf"/>
</dbReference>
<dbReference type="GO" id="GO:0003729">
    <property type="term" value="F:mRNA binding"/>
    <property type="evidence" value="ECO:0007669"/>
    <property type="project" value="TreeGrafter"/>
</dbReference>
<feature type="compositionally biased region" description="Low complexity" evidence="5">
    <location>
        <begin position="201"/>
        <end position="216"/>
    </location>
</feature>
<dbReference type="EMBL" id="JALJOU010000012">
    <property type="protein sequence ID" value="KAK9840834.1"/>
    <property type="molecule type" value="Genomic_DNA"/>
</dbReference>
<evidence type="ECO:0000256" key="1">
    <source>
        <dbReference type="ARBA" id="ARBA00004496"/>
    </source>
</evidence>
<keyword evidence="4" id="KW-0507">mRNA processing</keyword>
<sequence length="402" mass="41608">MPVTPLVLDQKAANKLNLQVLKRIDPATEDVLATAGHVALYDFNQESSCWERKDVEGSLFLLKRRTNPRFQFIILNKKSQDNYVEDVLGGFQFEKSKPYLLYRNKKDEVVGIWFYDQGECDKVEALLQRIVATFPPSAAAPVPAPAPAADPKTPGHGEDSFWDRDAPPPPSGMDPLAARLQAPNLAHGRAVPPPAAPAPPMALNGNAASAASGLEEPSLGATPVRIGGRAPATSGAAGHGMAAEPAPTPEQSRLTMLLSNAQRSAAAASPAPAAPPPARPQLLTPSFFQQAAQAAAGMPGALGTPSVDASRTTSTEAAPPGARGDSDAVARLFARAGSSTLATPPAALAIPSTAAPAGGAGAPGPPAQAPRERVRAAIVALAQSNAFVDMVAQELQRTGLLR</sequence>
<evidence type="ECO:0000313" key="6">
    <source>
        <dbReference type="EMBL" id="KAK9840834.1"/>
    </source>
</evidence>
<evidence type="ECO:0008006" key="8">
    <source>
        <dbReference type="Google" id="ProtNLM"/>
    </source>
</evidence>